<evidence type="ECO:0000256" key="1">
    <source>
        <dbReference type="ARBA" id="ARBA00004141"/>
    </source>
</evidence>
<keyword evidence="5 6" id="KW-0472">Membrane</keyword>
<comment type="subcellular location">
    <subcellularLocation>
        <location evidence="1">Membrane</location>
        <topology evidence="1">Multi-pass membrane protein</topology>
    </subcellularLocation>
</comment>
<dbReference type="PANTHER" id="PTHR45649">
    <property type="entry name" value="AMINO-ACID PERMEASE BAT1"/>
    <property type="match status" value="1"/>
</dbReference>
<sequence>MALRNPDSLAWANFVSGLSGWKDPGVVFSVGLLGVVAPFTGVDGVSHVAEEVKNPKTAIPKSMIWGTLINAIMAFGYAFTALYCTGDYEEALTGVTGYPVIQIAYQASGSNLAATYVLMALVILPSWVALCNSFASVNRLT</sequence>
<evidence type="ECO:0000256" key="6">
    <source>
        <dbReference type="SAM" id="Phobius"/>
    </source>
</evidence>
<evidence type="ECO:0000313" key="7">
    <source>
        <dbReference type="EMBL" id="KAB8070794.1"/>
    </source>
</evidence>
<proteinExistence type="predicted"/>
<name>A0A5N5WUA5_9EURO</name>
<feature type="transmembrane region" description="Helical" evidence="6">
    <location>
        <begin position="63"/>
        <end position="83"/>
    </location>
</feature>
<dbReference type="PANTHER" id="PTHR45649:SF5">
    <property type="entry name" value="GABA TRANSPORTER (EUROFUNG)-RELATED"/>
    <property type="match status" value="1"/>
</dbReference>
<reference evidence="7 8" key="1">
    <citation type="submission" date="2019-04" db="EMBL/GenBank/DDBJ databases">
        <title>Friends and foes A comparative genomics study of 23 Aspergillus species from section Flavi.</title>
        <authorList>
            <consortium name="DOE Joint Genome Institute"/>
            <person name="Kjaerbolling I."/>
            <person name="Vesth T."/>
            <person name="Frisvad J.C."/>
            <person name="Nybo J.L."/>
            <person name="Theobald S."/>
            <person name="Kildgaard S."/>
            <person name="Isbrandt T."/>
            <person name="Kuo A."/>
            <person name="Sato A."/>
            <person name="Lyhne E.K."/>
            <person name="Kogle M.E."/>
            <person name="Wiebenga A."/>
            <person name="Kun R.S."/>
            <person name="Lubbers R.J."/>
            <person name="Makela M.R."/>
            <person name="Barry K."/>
            <person name="Chovatia M."/>
            <person name="Clum A."/>
            <person name="Daum C."/>
            <person name="Haridas S."/>
            <person name="He G."/>
            <person name="LaButti K."/>
            <person name="Lipzen A."/>
            <person name="Mondo S."/>
            <person name="Riley R."/>
            <person name="Salamov A."/>
            <person name="Simmons B.A."/>
            <person name="Magnuson J.K."/>
            <person name="Henrissat B."/>
            <person name="Mortensen U.H."/>
            <person name="Larsen T.O."/>
            <person name="Devries R.P."/>
            <person name="Grigoriev I.V."/>
            <person name="Machida M."/>
            <person name="Baker S.E."/>
            <person name="Andersen M.R."/>
        </authorList>
    </citation>
    <scope>NUCLEOTIDE SEQUENCE [LARGE SCALE GENOMIC DNA]</scope>
    <source>
        <strain evidence="7 8">CBS 151.66</strain>
    </source>
</reference>
<dbReference type="InterPro" id="IPR002293">
    <property type="entry name" value="AA/rel_permease1"/>
</dbReference>
<evidence type="ECO:0000256" key="5">
    <source>
        <dbReference type="ARBA" id="ARBA00023136"/>
    </source>
</evidence>
<keyword evidence="8" id="KW-1185">Reference proteome</keyword>
<dbReference type="OrthoDB" id="3257095at2759"/>
<dbReference type="GO" id="GO:0016020">
    <property type="term" value="C:membrane"/>
    <property type="evidence" value="ECO:0007669"/>
    <property type="project" value="UniProtKB-SubCell"/>
</dbReference>
<keyword evidence="4 6" id="KW-1133">Transmembrane helix</keyword>
<feature type="transmembrane region" description="Helical" evidence="6">
    <location>
        <begin position="25"/>
        <end position="42"/>
    </location>
</feature>
<feature type="transmembrane region" description="Helical" evidence="6">
    <location>
        <begin position="113"/>
        <end position="135"/>
    </location>
</feature>
<keyword evidence="2" id="KW-0813">Transport</keyword>
<evidence type="ECO:0000313" key="8">
    <source>
        <dbReference type="Proteomes" id="UP000326565"/>
    </source>
</evidence>
<gene>
    <name evidence="7" type="ORF">BDV29DRAFT_160108</name>
</gene>
<organism evidence="7 8">
    <name type="scientific">Aspergillus leporis</name>
    <dbReference type="NCBI Taxonomy" id="41062"/>
    <lineage>
        <taxon>Eukaryota</taxon>
        <taxon>Fungi</taxon>
        <taxon>Dikarya</taxon>
        <taxon>Ascomycota</taxon>
        <taxon>Pezizomycotina</taxon>
        <taxon>Eurotiomycetes</taxon>
        <taxon>Eurotiomycetidae</taxon>
        <taxon>Eurotiales</taxon>
        <taxon>Aspergillaceae</taxon>
        <taxon>Aspergillus</taxon>
        <taxon>Aspergillus subgen. Circumdati</taxon>
    </lineage>
</organism>
<dbReference type="GO" id="GO:0022857">
    <property type="term" value="F:transmembrane transporter activity"/>
    <property type="evidence" value="ECO:0007669"/>
    <property type="project" value="InterPro"/>
</dbReference>
<evidence type="ECO:0000256" key="3">
    <source>
        <dbReference type="ARBA" id="ARBA00022692"/>
    </source>
</evidence>
<dbReference type="AlphaFoldDB" id="A0A5N5WUA5"/>
<dbReference type="EMBL" id="ML732291">
    <property type="protein sequence ID" value="KAB8070794.1"/>
    <property type="molecule type" value="Genomic_DNA"/>
</dbReference>
<dbReference type="Proteomes" id="UP000326565">
    <property type="component" value="Unassembled WGS sequence"/>
</dbReference>
<keyword evidence="3 6" id="KW-0812">Transmembrane</keyword>
<accession>A0A5N5WUA5</accession>
<evidence type="ECO:0000256" key="4">
    <source>
        <dbReference type="ARBA" id="ARBA00022989"/>
    </source>
</evidence>
<evidence type="ECO:0000256" key="2">
    <source>
        <dbReference type="ARBA" id="ARBA00022448"/>
    </source>
</evidence>
<dbReference type="Gene3D" id="1.20.1740.10">
    <property type="entry name" value="Amino acid/polyamine transporter I"/>
    <property type="match status" value="1"/>
</dbReference>
<dbReference type="Pfam" id="PF13520">
    <property type="entry name" value="AA_permease_2"/>
    <property type="match status" value="1"/>
</dbReference>
<protein>
    <submittedName>
        <fullName evidence="7">Amino acid/polyamine transporter I</fullName>
    </submittedName>
</protein>